<organism evidence="1 2">
    <name type="scientific">Paraburkholderia unamae</name>
    <dbReference type="NCBI Taxonomy" id="219649"/>
    <lineage>
        <taxon>Bacteria</taxon>
        <taxon>Pseudomonadati</taxon>
        <taxon>Pseudomonadota</taxon>
        <taxon>Betaproteobacteria</taxon>
        <taxon>Burkholderiales</taxon>
        <taxon>Burkholderiaceae</taxon>
        <taxon>Paraburkholderia</taxon>
    </lineage>
</organism>
<accession>A0ACC6RWK0</accession>
<gene>
    <name evidence="1" type="ORF">VSR83_40255</name>
</gene>
<dbReference type="Proteomes" id="UP001392318">
    <property type="component" value="Unassembled WGS sequence"/>
</dbReference>
<reference evidence="1" key="1">
    <citation type="submission" date="2024-01" db="EMBL/GenBank/DDBJ databases">
        <title>The diversity of rhizobia nodulating Mimosa spp. in eleven states of Brazil covering several biomes is determined by host plant, location, and edaphic factors.</title>
        <authorList>
            <person name="Rouws L."/>
            <person name="Barauna A."/>
            <person name="Beukes C."/>
            <person name="De Faria S.M."/>
            <person name="Gross E."/>
            <person name="Dos Reis Junior F.B."/>
            <person name="Simon M."/>
            <person name="Maluk M."/>
            <person name="Odee D.W."/>
            <person name="Kenicer G."/>
            <person name="Young J.P.W."/>
            <person name="Reis V.M."/>
            <person name="Zilli J."/>
            <person name="James E.K."/>
        </authorList>
    </citation>
    <scope>NUCLEOTIDE SEQUENCE</scope>
    <source>
        <strain evidence="1">JPY452</strain>
    </source>
</reference>
<proteinExistence type="predicted"/>
<dbReference type="EMBL" id="JAYMRU010000061">
    <property type="protein sequence ID" value="MEM5406150.1"/>
    <property type="molecule type" value="Genomic_DNA"/>
</dbReference>
<evidence type="ECO:0000313" key="2">
    <source>
        <dbReference type="Proteomes" id="UP001392318"/>
    </source>
</evidence>
<protein>
    <submittedName>
        <fullName evidence="1">Alpha/beta hydrolase</fullName>
    </submittedName>
</protein>
<name>A0ACC6RWK0_9BURK</name>
<sequence length="294" mass="32454">MEIKQRDPSRRNMLKIAGAATIAATIGNHKTLAATKPPATLFATETGAGKNVMFLHGWTCDSHDWSWQLSFFESRYRVVAVDLRGHGRSELTPPGTYTPADYVADIETFAATKYPGQKFILVGHSMGGQIAARLAAKRPDLVSAVVSVDGSLGFSGAAAELFAKTTHDLNASDPGIVVPALFQLVYDRNTNPAFKRWHARRMLGMPMHVVRESFGPLFFGNDQVGIGEASATFCKSLTVPFYHLCRDPEQANRMRPWFTHQKSKVDVWTDTGHWIMQDRSSDVNTAITAWIDAL</sequence>
<evidence type="ECO:0000313" key="1">
    <source>
        <dbReference type="EMBL" id="MEM5406150.1"/>
    </source>
</evidence>
<comment type="caution">
    <text evidence="1">The sequence shown here is derived from an EMBL/GenBank/DDBJ whole genome shotgun (WGS) entry which is preliminary data.</text>
</comment>
<keyword evidence="2" id="KW-1185">Reference proteome</keyword>
<keyword evidence="1" id="KW-0378">Hydrolase</keyword>